<dbReference type="PROSITE" id="PS50191">
    <property type="entry name" value="CRAL_TRIO"/>
    <property type="match status" value="1"/>
</dbReference>
<comment type="caution">
    <text evidence="2">The sequence shown here is derived from an EMBL/GenBank/DDBJ whole genome shotgun (WGS) entry which is preliminary data.</text>
</comment>
<name>A0A9W7Y1G1_9FUNG</name>
<sequence length="480" mass="55125">MVISQASVLNEYATRTPSYDGCPGHFTAEEQRKMAKLWALLLDYLNEVKDKTVKVKGEHLHKISRDWSMLKPDESPALDEKEDDEMVTRRAWEQFTKGGSSIKRLGGLFSKKQQLTHEQQVLDRHVNETTWQYVDRISGRHVALMPDEFVPSYAHPAKETRNLWDTFWQTVTIKEHPDFWVYRYMISSGWNVDKALADIKSVIEWRASEALDQINYEGDVGIGYDELRLGMSRLIGRDRLGLPLTYVRIRRIMPRATESHVFKRYLVTDFEMTQNVTRTDIRSTILYDFTGFSMDNTPLAMILFMVELGMKPYAESTSVLIMLVDSWLFSNLWSLVRPFLDVNLGARIIFAKTVDEVRKFIDDDQLPVELGGSNTFAADYVLPTEEENKKMFDVDGRRAAEDMWRKRIAEFEVATKEWTVAIAAAGDSKVLDAELPSTARRDAAAGELGRAELALNKFTRTRNILERRGMVGEDGNLVLP</sequence>
<dbReference type="InterPro" id="IPR001251">
    <property type="entry name" value="CRAL-TRIO_dom"/>
</dbReference>
<evidence type="ECO:0000313" key="3">
    <source>
        <dbReference type="Proteomes" id="UP001149813"/>
    </source>
</evidence>
<dbReference type="SUPFAM" id="SSF46938">
    <property type="entry name" value="CRAL/TRIO N-terminal domain"/>
    <property type="match status" value="1"/>
</dbReference>
<dbReference type="PANTHER" id="PTHR46590">
    <property type="entry name" value="PHOSPHATIDYLINOSITOL TRANSFER PROTEIN CSR1-RELATED"/>
    <property type="match status" value="1"/>
</dbReference>
<accession>A0A9W7Y1G1</accession>
<keyword evidence="3" id="KW-1185">Reference proteome</keyword>
<dbReference type="InterPro" id="IPR052432">
    <property type="entry name" value="PITP/CRAL-TRIO"/>
</dbReference>
<dbReference type="OrthoDB" id="43460at2759"/>
<protein>
    <submittedName>
        <fullName evidence="2">Phosphatidylinositol transfer protein csr1</fullName>
    </submittedName>
</protein>
<dbReference type="Pfam" id="PF00650">
    <property type="entry name" value="CRAL_TRIO"/>
    <property type="match status" value="1"/>
</dbReference>
<gene>
    <name evidence="2" type="primary">CSR1_2</name>
    <name evidence="2" type="ORF">LPJ53_000664</name>
</gene>
<dbReference type="CDD" id="cd00170">
    <property type="entry name" value="SEC14"/>
    <property type="match status" value="1"/>
</dbReference>
<evidence type="ECO:0000313" key="2">
    <source>
        <dbReference type="EMBL" id="KAJ1725101.1"/>
    </source>
</evidence>
<reference evidence="2" key="1">
    <citation type="submission" date="2022-07" db="EMBL/GenBank/DDBJ databases">
        <title>Phylogenomic reconstructions and comparative analyses of Kickxellomycotina fungi.</title>
        <authorList>
            <person name="Reynolds N.K."/>
            <person name="Stajich J.E."/>
            <person name="Barry K."/>
            <person name="Grigoriev I.V."/>
            <person name="Crous P."/>
            <person name="Smith M.E."/>
        </authorList>
    </citation>
    <scope>NUCLEOTIDE SEQUENCE</scope>
    <source>
        <strain evidence="2">NBRC 32514</strain>
    </source>
</reference>
<feature type="domain" description="CRAL-TRIO" evidence="1">
    <location>
        <begin position="234"/>
        <end position="378"/>
    </location>
</feature>
<evidence type="ECO:0000259" key="1">
    <source>
        <dbReference type="PROSITE" id="PS50191"/>
    </source>
</evidence>
<dbReference type="SMART" id="SM00516">
    <property type="entry name" value="SEC14"/>
    <property type="match status" value="1"/>
</dbReference>
<dbReference type="Gene3D" id="3.40.525.10">
    <property type="entry name" value="CRAL-TRIO lipid binding domain"/>
    <property type="match status" value="1"/>
</dbReference>
<dbReference type="SUPFAM" id="SSF52087">
    <property type="entry name" value="CRAL/TRIO domain"/>
    <property type="match status" value="1"/>
</dbReference>
<dbReference type="Proteomes" id="UP001149813">
    <property type="component" value="Unassembled WGS sequence"/>
</dbReference>
<organism evidence="2 3">
    <name type="scientific">Coemansia erecta</name>
    <dbReference type="NCBI Taxonomy" id="147472"/>
    <lineage>
        <taxon>Eukaryota</taxon>
        <taxon>Fungi</taxon>
        <taxon>Fungi incertae sedis</taxon>
        <taxon>Zoopagomycota</taxon>
        <taxon>Kickxellomycotina</taxon>
        <taxon>Kickxellomycetes</taxon>
        <taxon>Kickxellales</taxon>
        <taxon>Kickxellaceae</taxon>
        <taxon>Coemansia</taxon>
    </lineage>
</organism>
<proteinExistence type="predicted"/>
<dbReference type="InterPro" id="IPR036273">
    <property type="entry name" value="CRAL/TRIO_N_dom_sf"/>
</dbReference>
<dbReference type="InterPro" id="IPR036865">
    <property type="entry name" value="CRAL-TRIO_dom_sf"/>
</dbReference>
<dbReference type="EMBL" id="JANBOJ010000012">
    <property type="protein sequence ID" value="KAJ1725101.1"/>
    <property type="molecule type" value="Genomic_DNA"/>
</dbReference>
<dbReference type="PANTHER" id="PTHR46590:SF1">
    <property type="entry name" value="PHOSPHATIDYLINOSITOL TRANSFER PROTEIN CSR1"/>
    <property type="match status" value="1"/>
</dbReference>
<dbReference type="AlphaFoldDB" id="A0A9W7Y1G1"/>